<dbReference type="InterPro" id="IPR056209">
    <property type="entry name" value="SU10_adaptor"/>
</dbReference>
<proteinExistence type="predicted"/>
<dbReference type="Pfam" id="PF24175">
    <property type="entry name" value="SU10_adaptor"/>
    <property type="match status" value="1"/>
</dbReference>
<dbReference type="EMBL" id="KR029600">
    <property type="protein sequence ID" value="AKH48004.1"/>
    <property type="molecule type" value="Genomic_DNA"/>
</dbReference>
<reference evidence="1" key="1">
    <citation type="journal article" date="2015" name="Front. Microbiol.">
        <title>Combining genomic sequencing methods to explore viral diversity and reveal potential virus-host interactions.</title>
        <authorList>
            <person name="Chow C.E."/>
            <person name="Winget D.M."/>
            <person name="White R.A.III."/>
            <person name="Hallam S.J."/>
            <person name="Suttle C.A."/>
        </authorList>
    </citation>
    <scope>NUCLEOTIDE SEQUENCE</scope>
    <source>
        <strain evidence="1">Oxic1_5</strain>
    </source>
</reference>
<organism evidence="1">
    <name type="scientific">uncultured marine virus</name>
    <dbReference type="NCBI Taxonomy" id="186617"/>
    <lineage>
        <taxon>Viruses</taxon>
        <taxon>environmental samples</taxon>
    </lineage>
</organism>
<evidence type="ECO:0000313" key="1">
    <source>
        <dbReference type="EMBL" id="AKH48004.1"/>
    </source>
</evidence>
<name>A0A0F7L621_9VIRU</name>
<sequence length="245" mass="27731">MVFNDTTNLTGIIQECEMLVFGGDYGAISGNTNLLKRFTALSNKGLDRVVSKILSSDTRWQWDDNNQTDYPIATTNLVDGQQDYVLAVSHLKITGAEVMDQNGNYNVLKPIDQYDIQASGVALTEFMKTDGLPQYYDKRADGVFLYPKPDTASVTLTEGLKLYFQRGPSYFESDDTTKAPGFTSIYHHLIAWHASFDYAMANDMIDKAQGIKVMIDEGEAELQDFFNRRDKDDQPKLQARRVNYR</sequence>
<protein>
    <submittedName>
        <fullName evidence="1">Uncharacterized protein</fullName>
    </submittedName>
</protein>
<reference evidence="1" key="2">
    <citation type="submission" date="2015-03" db="EMBL/GenBank/DDBJ databases">
        <authorList>
            <person name="Chow C.-E.T."/>
            <person name="Winget D.M."/>
            <person name="White R.A.III."/>
            <person name="Hallam S.J."/>
            <person name="Suttle C.A."/>
        </authorList>
    </citation>
    <scope>NUCLEOTIDE SEQUENCE</scope>
    <source>
        <strain evidence="1">Oxic1_5</strain>
    </source>
</reference>
<accession>A0A0F7L621</accession>